<evidence type="ECO:0000313" key="8">
    <source>
        <dbReference type="Proteomes" id="UP000743370"/>
    </source>
</evidence>
<dbReference type="GO" id="GO:0060320">
    <property type="term" value="P:rejection of self pollen"/>
    <property type="evidence" value="ECO:0007669"/>
    <property type="project" value="UniProtKB-KW"/>
</dbReference>
<comment type="subcellular location">
    <subcellularLocation>
        <location evidence="1 6">Secreted</location>
    </subcellularLocation>
</comment>
<evidence type="ECO:0000256" key="3">
    <source>
        <dbReference type="ARBA" id="ARBA00022471"/>
    </source>
</evidence>
<dbReference type="EMBL" id="JABFOF010000002">
    <property type="protein sequence ID" value="KAG2404324.1"/>
    <property type="molecule type" value="Genomic_DNA"/>
</dbReference>
<dbReference type="Pfam" id="PF05938">
    <property type="entry name" value="Self-incomp_S1"/>
    <property type="match status" value="1"/>
</dbReference>
<accession>A0A8T0KXA1</accession>
<evidence type="ECO:0000256" key="5">
    <source>
        <dbReference type="ARBA" id="ARBA00022729"/>
    </source>
</evidence>
<dbReference type="PANTHER" id="PTHR31232:SF43">
    <property type="entry name" value="S-PROTEIN HOMOLOG 29-RELATED"/>
    <property type="match status" value="1"/>
</dbReference>
<name>A0A8T0KXA1_PHAAN</name>
<protein>
    <recommendedName>
        <fullName evidence="6">S-protein homolog</fullName>
    </recommendedName>
</protein>
<keyword evidence="5 6" id="KW-0732">Signal</keyword>
<evidence type="ECO:0000256" key="4">
    <source>
        <dbReference type="ARBA" id="ARBA00022525"/>
    </source>
</evidence>
<feature type="chain" id="PRO_5035961659" description="S-protein homolog" evidence="6">
    <location>
        <begin position="20"/>
        <end position="127"/>
    </location>
</feature>
<evidence type="ECO:0000313" key="7">
    <source>
        <dbReference type="EMBL" id="KAG2404324.1"/>
    </source>
</evidence>
<keyword evidence="4 6" id="KW-0964">Secreted</keyword>
<keyword evidence="3 6" id="KW-0713">Self-incompatibility</keyword>
<organism evidence="7 8">
    <name type="scientific">Phaseolus angularis</name>
    <name type="common">Azuki bean</name>
    <name type="synonym">Vigna angularis</name>
    <dbReference type="NCBI Taxonomy" id="3914"/>
    <lineage>
        <taxon>Eukaryota</taxon>
        <taxon>Viridiplantae</taxon>
        <taxon>Streptophyta</taxon>
        <taxon>Embryophyta</taxon>
        <taxon>Tracheophyta</taxon>
        <taxon>Spermatophyta</taxon>
        <taxon>Magnoliopsida</taxon>
        <taxon>eudicotyledons</taxon>
        <taxon>Gunneridae</taxon>
        <taxon>Pentapetalae</taxon>
        <taxon>rosids</taxon>
        <taxon>fabids</taxon>
        <taxon>Fabales</taxon>
        <taxon>Fabaceae</taxon>
        <taxon>Papilionoideae</taxon>
        <taxon>50 kb inversion clade</taxon>
        <taxon>NPAAA clade</taxon>
        <taxon>indigoferoid/millettioid clade</taxon>
        <taxon>Phaseoleae</taxon>
        <taxon>Vigna</taxon>
    </lineage>
</organism>
<dbReference type="AlphaFoldDB" id="A0A8T0KXA1"/>
<feature type="signal peptide" evidence="6">
    <location>
        <begin position="1"/>
        <end position="19"/>
    </location>
</feature>
<comment type="caution">
    <text evidence="7">The sequence shown here is derived from an EMBL/GenBank/DDBJ whole genome shotgun (WGS) entry which is preliminary data.</text>
</comment>
<evidence type="ECO:0000256" key="1">
    <source>
        <dbReference type="ARBA" id="ARBA00004613"/>
    </source>
</evidence>
<sequence>MSMLVKIVVLLCMLTLASAWVADPASVEITNHLEENEIINVHCKSKDDDLGFYRLSINQSYKFSFGTNFFQNTLFFCSVQWGNAALLYFDAYKQTRDNKICTDCHWFIHKEGPCREESGIRKCYEWH</sequence>
<proteinExistence type="inferred from homology"/>
<dbReference type="GO" id="GO:0005576">
    <property type="term" value="C:extracellular region"/>
    <property type="evidence" value="ECO:0007669"/>
    <property type="project" value="UniProtKB-SubCell"/>
</dbReference>
<comment type="similarity">
    <text evidence="2 6">Belongs to the plant self-incompatibility (S1) protein family.</text>
</comment>
<dbReference type="PANTHER" id="PTHR31232">
    <property type="match status" value="1"/>
</dbReference>
<dbReference type="Proteomes" id="UP000743370">
    <property type="component" value="Unassembled WGS sequence"/>
</dbReference>
<evidence type="ECO:0000256" key="2">
    <source>
        <dbReference type="ARBA" id="ARBA00005581"/>
    </source>
</evidence>
<evidence type="ECO:0000256" key="6">
    <source>
        <dbReference type="RuleBase" id="RU367044"/>
    </source>
</evidence>
<gene>
    <name evidence="7" type="ORF">HKW66_Vig0112460</name>
</gene>
<reference evidence="7 8" key="1">
    <citation type="submission" date="2020-05" db="EMBL/GenBank/DDBJ databases">
        <title>Vigna angularis (adzuki bean) Var. LongXiaoDou No. 4 denovo assembly.</title>
        <authorList>
            <person name="Xiang H."/>
        </authorList>
    </citation>
    <scope>NUCLEOTIDE SEQUENCE [LARGE SCALE GENOMIC DNA]</scope>
    <source>
        <tissue evidence="7">Leaf</tissue>
    </source>
</reference>
<dbReference type="InterPro" id="IPR010264">
    <property type="entry name" value="Self-incomp_S1"/>
</dbReference>